<dbReference type="InterPro" id="IPR008284">
    <property type="entry name" value="MoCF_biosynth_CS"/>
</dbReference>
<dbReference type="Pfam" id="PF00994">
    <property type="entry name" value="MoCF_biosynth"/>
    <property type="match status" value="1"/>
</dbReference>
<evidence type="ECO:0000256" key="2">
    <source>
        <dbReference type="ARBA" id="ARBA00023150"/>
    </source>
</evidence>
<evidence type="ECO:0000256" key="3">
    <source>
        <dbReference type="SAM" id="MobiDB-lite"/>
    </source>
</evidence>
<evidence type="ECO:0000313" key="5">
    <source>
        <dbReference type="EMBL" id="MFD2675531.1"/>
    </source>
</evidence>
<feature type="compositionally biased region" description="Polar residues" evidence="3">
    <location>
        <begin position="186"/>
        <end position="198"/>
    </location>
</feature>
<dbReference type="CDD" id="cd00886">
    <property type="entry name" value="MogA_MoaB"/>
    <property type="match status" value="1"/>
</dbReference>
<keyword evidence="6" id="KW-1185">Reference proteome</keyword>
<organism evidence="5 6">
    <name type="scientific">Gulosibacter bifidus</name>
    <dbReference type="NCBI Taxonomy" id="272239"/>
    <lineage>
        <taxon>Bacteria</taxon>
        <taxon>Bacillati</taxon>
        <taxon>Actinomycetota</taxon>
        <taxon>Actinomycetes</taxon>
        <taxon>Micrococcales</taxon>
        <taxon>Microbacteriaceae</taxon>
        <taxon>Gulosibacter</taxon>
    </lineage>
</organism>
<dbReference type="InterPro" id="IPR036425">
    <property type="entry name" value="MoaB/Mog-like_dom_sf"/>
</dbReference>
<evidence type="ECO:0000256" key="1">
    <source>
        <dbReference type="ARBA" id="ARBA00005046"/>
    </source>
</evidence>
<dbReference type="NCBIfam" id="TIGR00177">
    <property type="entry name" value="molyb_syn"/>
    <property type="match status" value="1"/>
</dbReference>
<feature type="region of interest" description="Disordered" evidence="3">
    <location>
        <begin position="160"/>
        <end position="198"/>
    </location>
</feature>
<dbReference type="RefSeq" id="WP_222822391.1">
    <property type="nucleotide sequence ID" value="NZ_JBHUNF010000010.1"/>
</dbReference>
<dbReference type="PROSITE" id="PS01078">
    <property type="entry name" value="MOCF_BIOSYNTHESIS_1"/>
    <property type="match status" value="1"/>
</dbReference>
<dbReference type="Proteomes" id="UP001597453">
    <property type="component" value="Unassembled WGS sequence"/>
</dbReference>
<comment type="caution">
    <text evidence="5">The sequence shown here is derived from an EMBL/GenBank/DDBJ whole genome shotgun (WGS) entry which is preliminary data.</text>
</comment>
<dbReference type="Gene3D" id="3.40.980.10">
    <property type="entry name" value="MoaB/Mog-like domain"/>
    <property type="match status" value="1"/>
</dbReference>
<accession>A0ABW5RLU6</accession>
<proteinExistence type="predicted"/>
<reference evidence="6" key="1">
    <citation type="journal article" date="2019" name="Int. J. Syst. Evol. Microbiol.">
        <title>The Global Catalogue of Microorganisms (GCM) 10K type strain sequencing project: providing services to taxonomists for standard genome sequencing and annotation.</title>
        <authorList>
            <consortium name="The Broad Institute Genomics Platform"/>
            <consortium name="The Broad Institute Genome Sequencing Center for Infectious Disease"/>
            <person name="Wu L."/>
            <person name="Ma J."/>
        </authorList>
    </citation>
    <scope>NUCLEOTIDE SEQUENCE [LARGE SCALE GENOMIC DNA]</scope>
    <source>
        <strain evidence="6">TISTR 1511</strain>
    </source>
</reference>
<dbReference type="SMART" id="SM00852">
    <property type="entry name" value="MoCF_biosynth"/>
    <property type="match status" value="1"/>
</dbReference>
<comment type="pathway">
    <text evidence="1">Cofactor biosynthesis; molybdopterin biosynthesis.</text>
</comment>
<dbReference type="EMBL" id="JBHUNF010000010">
    <property type="protein sequence ID" value="MFD2675531.1"/>
    <property type="molecule type" value="Genomic_DNA"/>
</dbReference>
<protein>
    <submittedName>
        <fullName evidence="5">Molybdenum cofactor biosynthesis protein B</fullName>
    </submittedName>
</protein>
<keyword evidence="2" id="KW-0501">Molybdenum cofactor biosynthesis</keyword>
<dbReference type="PANTHER" id="PTHR43764:SF1">
    <property type="entry name" value="MOLYBDOPTERIN MOLYBDOTRANSFERASE"/>
    <property type="match status" value="1"/>
</dbReference>
<dbReference type="PANTHER" id="PTHR43764">
    <property type="entry name" value="MOLYBDENUM COFACTOR BIOSYNTHESIS"/>
    <property type="match status" value="1"/>
</dbReference>
<feature type="domain" description="MoaB/Mog" evidence="4">
    <location>
        <begin position="8"/>
        <end position="154"/>
    </location>
</feature>
<evidence type="ECO:0000313" key="6">
    <source>
        <dbReference type="Proteomes" id="UP001597453"/>
    </source>
</evidence>
<dbReference type="InterPro" id="IPR001453">
    <property type="entry name" value="MoaB/Mog_dom"/>
</dbReference>
<gene>
    <name evidence="5" type="ORF">ACFSUQ_09545</name>
</gene>
<sequence>MHNEVNAAVITVSDRSARGERADASGPAMVATLAARGIHATGPVVVPDAVDAIQAAVRQALAAGAQLVLLTGGTGIAPRDVTGAALAPLLDERIPGIEEALRARGLATGAPGAMLSRPVAGIIRDARALCIAGPGSRGGARDTAEIAADIAAHALAQLRGDGESGHQPPIATTPNTDARPSATPHDATTTTPNSGHEL</sequence>
<dbReference type="SUPFAM" id="SSF53218">
    <property type="entry name" value="Molybdenum cofactor biosynthesis proteins"/>
    <property type="match status" value="1"/>
</dbReference>
<evidence type="ECO:0000259" key="4">
    <source>
        <dbReference type="SMART" id="SM00852"/>
    </source>
</evidence>
<name>A0ABW5RLU6_9MICO</name>
<dbReference type="InterPro" id="IPR051920">
    <property type="entry name" value="MPT_Adenylyltrnsfr/MoaC-Rel"/>
</dbReference>